<evidence type="ECO:0000313" key="7">
    <source>
        <dbReference type="Proteomes" id="UP000183639"/>
    </source>
</evidence>
<keyword evidence="4" id="KW-0411">Iron-sulfur</keyword>
<evidence type="ECO:0000256" key="1">
    <source>
        <dbReference type="ARBA" id="ARBA00010312"/>
    </source>
</evidence>
<dbReference type="Gene3D" id="2.20.25.90">
    <property type="entry name" value="ADC-like domains"/>
    <property type="match status" value="1"/>
</dbReference>
<dbReference type="InterPro" id="IPR009010">
    <property type="entry name" value="Asp_de-COase-like_dom_sf"/>
</dbReference>
<dbReference type="PANTHER" id="PTHR43742">
    <property type="entry name" value="TRIMETHYLAMINE-N-OXIDE REDUCTASE"/>
    <property type="match status" value="1"/>
</dbReference>
<dbReference type="EMBL" id="FOQK01000042">
    <property type="protein sequence ID" value="SFI45198.1"/>
    <property type="molecule type" value="Genomic_DNA"/>
</dbReference>
<dbReference type="SMART" id="SM00926">
    <property type="entry name" value="Molybdop_Fe4S4"/>
    <property type="match status" value="1"/>
</dbReference>
<dbReference type="InterPro" id="IPR006657">
    <property type="entry name" value="MoPterin_dinucl-bd_dom"/>
</dbReference>
<organism evidence="6 7">
    <name type="scientific">Selenomonas ruminantium</name>
    <dbReference type="NCBI Taxonomy" id="971"/>
    <lineage>
        <taxon>Bacteria</taxon>
        <taxon>Bacillati</taxon>
        <taxon>Bacillota</taxon>
        <taxon>Negativicutes</taxon>
        <taxon>Selenomonadales</taxon>
        <taxon>Selenomonadaceae</taxon>
        <taxon>Selenomonas</taxon>
    </lineage>
</organism>
<dbReference type="InterPro" id="IPR006963">
    <property type="entry name" value="Mopterin_OxRdtase_4Fe-4S_dom"/>
</dbReference>
<dbReference type="Pfam" id="PF01568">
    <property type="entry name" value="Molydop_binding"/>
    <property type="match status" value="1"/>
</dbReference>
<dbReference type="PROSITE" id="PS51669">
    <property type="entry name" value="4FE4S_MOW_BIS_MGD"/>
    <property type="match status" value="1"/>
</dbReference>
<evidence type="ECO:0000259" key="5">
    <source>
        <dbReference type="PROSITE" id="PS51669"/>
    </source>
</evidence>
<dbReference type="SUPFAM" id="SSF53706">
    <property type="entry name" value="Formate dehydrogenase/DMSO reductase, domains 1-3"/>
    <property type="match status" value="1"/>
</dbReference>
<dbReference type="Pfam" id="PF04879">
    <property type="entry name" value="Molybdop_Fe4S4"/>
    <property type="match status" value="1"/>
</dbReference>
<dbReference type="GO" id="GO:0046872">
    <property type="term" value="F:metal ion binding"/>
    <property type="evidence" value="ECO:0007669"/>
    <property type="project" value="UniProtKB-KW"/>
</dbReference>
<dbReference type="Gene3D" id="3.40.50.740">
    <property type="match status" value="1"/>
</dbReference>
<evidence type="ECO:0000256" key="2">
    <source>
        <dbReference type="ARBA" id="ARBA00022723"/>
    </source>
</evidence>
<dbReference type="InterPro" id="IPR050612">
    <property type="entry name" value="Prok_Mopterin_Oxidored"/>
</dbReference>
<dbReference type="Gene3D" id="3.40.50.12440">
    <property type="match status" value="1"/>
</dbReference>
<evidence type="ECO:0000256" key="4">
    <source>
        <dbReference type="ARBA" id="ARBA00023014"/>
    </source>
</evidence>
<dbReference type="AlphaFoldDB" id="A0A1I3IB35"/>
<sequence>MLYFVERVNNMVESKNLCRGKIPRRTFLKGSAAMLALGAAWLEGGFWLSKVTADPGKTANEEVITYGVCRGDCLGHCPMRVHVRDGHLVKTSKLSHPIPEFERICQRGLTHVQRIYAPDRLLHPLRRAGKRGEGKWEQITWEEAIAEICTKWKSYQQEFGPESIAFSDCAGNSAIDSRPYTKRLFNLMGSVRIDNSFDNSFFSGIIDSVGESSWSVGDDERNLLSAKYIFAWGSNLTEAGHVHYAFINKAKDLGAKLIVIDPNYTIAASKADKFVPIRPGTDAVLAMSMLHVAIAEKLTDKEMLERGTVAPFLVKESDGMFLRLSDLGRAEKGAADAIVVRGADGQIGLPSEIAVPVLQGTFEVQGHRVTTAYDLLVERVQEWTPERAAEICDIPAATIRELARMYAKGPTTLCAGYGPDHYANGQQFYYAVMALVLATGQIGRPGAGLNGHAMSSFLENYADIDDIVTPPDGKQGPVINAPLVPEAIKAGKYGDMPLNIKSLYVYDQNLLGNQTHRTAWLEALEHIDLFVVADVTMNDTSRYADIVLPVAHYFETDTYDMSYSGVAVYNAKAVEPLGEAKGDFEIVNMLGCGMGMADKFSLSRDEFFRKALDNEKARAVGLSWEKLKQEGYIYTLKPETPIYMHGAKYEFPTDTKRGEFYRENVAPVADVGKAFDKKREALPCWNPPYEAWQVDVPGFPRSEAAAKYPLVFTSKRPKFRVHTQYSSNPWLLELWKEPVVTFHPHDAEKRGIRTGDVVKIFNDRGYVVVKAAINPANRPGVLVIDHGWQKDDFIDGHYSDLSSNKSDVMVTNNAFFDCVVEAVKQ</sequence>
<protein>
    <submittedName>
        <fullName evidence="6">Prokaryotic molybdopterin-containing oxidoreductase family, molybdopterin binding subunit</fullName>
    </submittedName>
</protein>
<dbReference type="PANTHER" id="PTHR43742:SF6">
    <property type="entry name" value="OXIDOREDUCTASE YYAE-RELATED"/>
    <property type="match status" value="1"/>
</dbReference>
<dbReference type="GO" id="GO:0043546">
    <property type="term" value="F:molybdopterin cofactor binding"/>
    <property type="evidence" value="ECO:0007669"/>
    <property type="project" value="InterPro"/>
</dbReference>
<keyword evidence="3" id="KW-0408">Iron</keyword>
<dbReference type="GO" id="GO:0016491">
    <property type="term" value="F:oxidoreductase activity"/>
    <property type="evidence" value="ECO:0007669"/>
    <property type="project" value="InterPro"/>
</dbReference>
<comment type="similarity">
    <text evidence="1">Belongs to the prokaryotic molybdopterin-containing oxidoreductase family.</text>
</comment>
<name>A0A1I3IB35_SELRU</name>
<dbReference type="Gene3D" id="3.40.228.10">
    <property type="entry name" value="Dimethylsulfoxide Reductase, domain 2"/>
    <property type="match status" value="1"/>
</dbReference>
<accession>A0A1I3IB35</accession>
<keyword evidence="2" id="KW-0479">Metal-binding</keyword>
<dbReference type="SUPFAM" id="SSF50692">
    <property type="entry name" value="ADC-like"/>
    <property type="match status" value="1"/>
</dbReference>
<gene>
    <name evidence="6" type="ORF">SAMN04487861_14212</name>
</gene>
<dbReference type="Gene3D" id="2.40.40.20">
    <property type="match status" value="1"/>
</dbReference>
<dbReference type="GO" id="GO:0051536">
    <property type="term" value="F:iron-sulfur cluster binding"/>
    <property type="evidence" value="ECO:0007669"/>
    <property type="project" value="UniProtKB-KW"/>
</dbReference>
<dbReference type="Pfam" id="PF00384">
    <property type="entry name" value="Molybdopterin"/>
    <property type="match status" value="1"/>
</dbReference>
<evidence type="ECO:0000313" key="6">
    <source>
        <dbReference type="EMBL" id="SFI45198.1"/>
    </source>
</evidence>
<reference evidence="6 7" key="1">
    <citation type="submission" date="2016-10" db="EMBL/GenBank/DDBJ databases">
        <authorList>
            <person name="de Groot N.N."/>
        </authorList>
    </citation>
    <scope>NUCLEOTIDE SEQUENCE [LARGE SCALE GENOMIC DNA]</scope>
    <source>
        <strain evidence="6 7">Z108</strain>
    </source>
</reference>
<evidence type="ECO:0000256" key="3">
    <source>
        <dbReference type="ARBA" id="ARBA00023004"/>
    </source>
</evidence>
<dbReference type="InterPro" id="IPR006656">
    <property type="entry name" value="Mopterin_OxRdtase"/>
</dbReference>
<feature type="domain" description="4Fe-4S Mo/W bis-MGD-type" evidence="5">
    <location>
        <begin position="62"/>
        <end position="119"/>
    </location>
</feature>
<dbReference type="Proteomes" id="UP000183639">
    <property type="component" value="Unassembled WGS sequence"/>
</dbReference>
<proteinExistence type="inferred from homology"/>